<name>A0A1Y1I8U0_KLENI</name>
<proteinExistence type="predicted"/>
<dbReference type="SUPFAM" id="SSF144232">
    <property type="entry name" value="HIT/MYND zinc finger-like"/>
    <property type="match status" value="1"/>
</dbReference>
<evidence type="ECO:0000259" key="5">
    <source>
        <dbReference type="PROSITE" id="PS50865"/>
    </source>
</evidence>
<keyword evidence="2 4" id="KW-0863">Zinc-finger</keyword>
<evidence type="ECO:0000256" key="3">
    <source>
        <dbReference type="ARBA" id="ARBA00022833"/>
    </source>
</evidence>
<feature type="domain" description="MYND-type" evidence="5">
    <location>
        <begin position="351"/>
        <end position="396"/>
    </location>
</feature>
<evidence type="ECO:0000256" key="2">
    <source>
        <dbReference type="ARBA" id="ARBA00022771"/>
    </source>
</evidence>
<dbReference type="Pfam" id="PF01753">
    <property type="entry name" value="zf-MYND"/>
    <property type="match status" value="1"/>
</dbReference>
<reference evidence="6 7" key="1">
    <citation type="journal article" date="2014" name="Nat. Commun.">
        <title>Klebsormidium flaccidum genome reveals primary factors for plant terrestrial adaptation.</title>
        <authorList>
            <person name="Hori K."/>
            <person name="Maruyama F."/>
            <person name="Fujisawa T."/>
            <person name="Togashi T."/>
            <person name="Yamamoto N."/>
            <person name="Seo M."/>
            <person name="Sato S."/>
            <person name="Yamada T."/>
            <person name="Mori H."/>
            <person name="Tajima N."/>
            <person name="Moriyama T."/>
            <person name="Ikeuchi M."/>
            <person name="Watanabe M."/>
            <person name="Wada H."/>
            <person name="Kobayashi K."/>
            <person name="Saito M."/>
            <person name="Masuda T."/>
            <person name="Sasaki-Sekimoto Y."/>
            <person name="Mashiguchi K."/>
            <person name="Awai K."/>
            <person name="Shimojima M."/>
            <person name="Masuda S."/>
            <person name="Iwai M."/>
            <person name="Nobusawa T."/>
            <person name="Narise T."/>
            <person name="Kondo S."/>
            <person name="Saito H."/>
            <person name="Sato R."/>
            <person name="Murakawa M."/>
            <person name="Ihara Y."/>
            <person name="Oshima-Yamada Y."/>
            <person name="Ohtaka K."/>
            <person name="Satoh M."/>
            <person name="Sonobe K."/>
            <person name="Ishii M."/>
            <person name="Ohtani R."/>
            <person name="Kanamori-Sato M."/>
            <person name="Honoki R."/>
            <person name="Miyazaki D."/>
            <person name="Mochizuki H."/>
            <person name="Umetsu J."/>
            <person name="Higashi K."/>
            <person name="Shibata D."/>
            <person name="Kamiya Y."/>
            <person name="Sato N."/>
            <person name="Nakamura Y."/>
            <person name="Tabata S."/>
            <person name="Ida S."/>
            <person name="Kurokawa K."/>
            <person name="Ohta H."/>
        </authorList>
    </citation>
    <scope>NUCLEOTIDE SEQUENCE [LARGE SCALE GENOMIC DNA]</scope>
    <source>
        <strain evidence="6 7">NIES-2285</strain>
    </source>
</reference>
<dbReference type="AlphaFoldDB" id="A0A1Y1I8U0"/>
<dbReference type="GO" id="GO:0008270">
    <property type="term" value="F:zinc ion binding"/>
    <property type="evidence" value="ECO:0007669"/>
    <property type="project" value="UniProtKB-KW"/>
</dbReference>
<dbReference type="Gene3D" id="6.10.140.2220">
    <property type="match status" value="1"/>
</dbReference>
<organism evidence="6 7">
    <name type="scientific">Klebsormidium nitens</name>
    <name type="common">Green alga</name>
    <name type="synonym">Ulothrix nitens</name>
    <dbReference type="NCBI Taxonomy" id="105231"/>
    <lineage>
        <taxon>Eukaryota</taxon>
        <taxon>Viridiplantae</taxon>
        <taxon>Streptophyta</taxon>
        <taxon>Klebsormidiophyceae</taxon>
        <taxon>Klebsormidiales</taxon>
        <taxon>Klebsormidiaceae</taxon>
        <taxon>Klebsormidium</taxon>
    </lineage>
</organism>
<accession>A0A1Y1I8U0</accession>
<evidence type="ECO:0000256" key="4">
    <source>
        <dbReference type="PROSITE-ProRule" id="PRU00134"/>
    </source>
</evidence>
<keyword evidence="1" id="KW-0479">Metal-binding</keyword>
<evidence type="ECO:0000313" key="7">
    <source>
        <dbReference type="Proteomes" id="UP000054558"/>
    </source>
</evidence>
<keyword evidence="3" id="KW-0862">Zinc</keyword>
<gene>
    <name evidence="6" type="ORF">KFL_003220150</name>
</gene>
<dbReference type="Proteomes" id="UP000054558">
    <property type="component" value="Unassembled WGS sequence"/>
</dbReference>
<sequence length="406" mass="45737">MEGGLDQTVERCASMLLSDDPSQIEAGFKLLRALRLSTDNASPELFSRFAQEVAAFQGGAVLRRLSLTRDVGQPDWQNPMGEHNRFLYATVVLCLLKGSRIVVDCILRDGTETIQMARADLIHMRLMAFINHTFKVSERFNSSPFKNVTLIQTLASLECLSNFARASKAFRAVMRESTEQRRIFEHFSDLLSERGLASSEAGSFHRLRLCLTCLAASFAFSEDSQLWAIDSGLLKLVAAIYEASPLRELSKSSQRGRSPVFRCNRILLRLLTADTTAEMLRGHNALEGFRPQKRKINAAEPEVAPWKEIEERLQGPTIGAQEEQQPEEIGNYDVAEAADIHTAMFSTPVVCSWNLCAAGREPVSGKRFSMCARCHVSRYCSKEHQKLHWRSQKDHCRKVVPRRDES</sequence>
<dbReference type="EMBL" id="DF237271">
    <property type="protein sequence ID" value="GAQ86953.1"/>
    <property type="molecule type" value="Genomic_DNA"/>
</dbReference>
<dbReference type="PROSITE" id="PS50865">
    <property type="entry name" value="ZF_MYND_2"/>
    <property type="match status" value="1"/>
</dbReference>
<evidence type="ECO:0000256" key="1">
    <source>
        <dbReference type="ARBA" id="ARBA00022723"/>
    </source>
</evidence>
<dbReference type="InterPro" id="IPR002893">
    <property type="entry name" value="Znf_MYND"/>
</dbReference>
<protein>
    <recommendedName>
        <fullName evidence="5">MYND-type domain-containing protein</fullName>
    </recommendedName>
</protein>
<keyword evidence="7" id="KW-1185">Reference proteome</keyword>
<evidence type="ECO:0000313" key="6">
    <source>
        <dbReference type="EMBL" id="GAQ86953.1"/>
    </source>
</evidence>